<evidence type="ECO:0000259" key="1">
    <source>
        <dbReference type="PROSITE" id="PS00022"/>
    </source>
</evidence>
<gene>
    <name evidence="3" type="ORF">ANCCEY_09770</name>
</gene>
<dbReference type="Proteomes" id="UP000054495">
    <property type="component" value="Unassembled WGS sequence"/>
</dbReference>
<organism evidence="3 4">
    <name type="scientific">Ancylostoma ceylanicum</name>
    <dbReference type="NCBI Taxonomy" id="53326"/>
    <lineage>
        <taxon>Eukaryota</taxon>
        <taxon>Metazoa</taxon>
        <taxon>Ecdysozoa</taxon>
        <taxon>Nematoda</taxon>
        <taxon>Chromadorea</taxon>
        <taxon>Rhabditida</taxon>
        <taxon>Rhabditina</taxon>
        <taxon>Rhabditomorpha</taxon>
        <taxon>Strongyloidea</taxon>
        <taxon>Ancylostomatidae</taxon>
        <taxon>Ancylostomatinae</taxon>
        <taxon>Ancylostoma</taxon>
    </lineage>
</organism>
<keyword evidence="4" id="KW-1185">Reference proteome</keyword>
<reference evidence="3 4" key="1">
    <citation type="submission" date="2013-05" db="EMBL/GenBank/DDBJ databases">
        <title>Draft genome of the parasitic nematode Anyclostoma ceylanicum.</title>
        <authorList>
            <person name="Mitreva M."/>
        </authorList>
    </citation>
    <scope>NUCLEOTIDE SEQUENCE [LARGE SCALE GENOMIC DNA]</scope>
</reference>
<sequence>MTAEDVINYNPYEYGTKCGAGSAVCQNGGIPNPKNCSVCVCPAGYGGALCNQRPGGCGMGLTATAKWQVKQFTFGNAAVTTPRDTYMQCNHYIWAPAGKRIQIRVANLNNGQCRNGCHLNSIELKTINNHKRVTNPRICCTEQLNQVRTSNYNPTPIISYNRYLTSTYTFHYRFIS</sequence>
<evidence type="ECO:0000259" key="2">
    <source>
        <dbReference type="PROSITE" id="PS01186"/>
    </source>
</evidence>
<dbReference type="EMBL" id="KE125134">
    <property type="protein sequence ID" value="EPB71135.1"/>
    <property type="molecule type" value="Genomic_DNA"/>
</dbReference>
<name>A0A0D6LGD6_9BILA</name>
<evidence type="ECO:0000313" key="3">
    <source>
        <dbReference type="EMBL" id="EPB71135.1"/>
    </source>
</evidence>
<protein>
    <recommendedName>
        <fullName evidence="1 2">EGF-like domain-containing protein</fullName>
    </recommendedName>
</protein>
<evidence type="ECO:0000313" key="4">
    <source>
        <dbReference type="Proteomes" id="UP000054495"/>
    </source>
</evidence>
<dbReference type="InterPro" id="IPR035914">
    <property type="entry name" value="Sperma_CUB_dom_sf"/>
</dbReference>
<dbReference type="InterPro" id="IPR000742">
    <property type="entry name" value="EGF"/>
</dbReference>
<accession>A0A0D6LGD6</accession>
<feature type="domain" description="EGF-like" evidence="1 2">
    <location>
        <begin position="39"/>
        <end position="50"/>
    </location>
</feature>
<dbReference type="AlphaFoldDB" id="A0A0D6LGD6"/>
<dbReference type="PROSITE" id="PS01186">
    <property type="entry name" value="EGF_2"/>
    <property type="match status" value="1"/>
</dbReference>
<dbReference type="PROSITE" id="PS00022">
    <property type="entry name" value="EGF_1"/>
    <property type="match status" value="1"/>
</dbReference>
<proteinExistence type="predicted"/>
<dbReference type="SUPFAM" id="SSF49854">
    <property type="entry name" value="Spermadhesin, CUB domain"/>
    <property type="match status" value="1"/>
</dbReference>